<dbReference type="EMBL" id="JALJAT010000004">
    <property type="protein sequence ID" value="KAK4470221.1"/>
    <property type="molecule type" value="Genomic_DNA"/>
</dbReference>
<evidence type="ECO:0000256" key="2">
    <source>
        <dbReference type="ARBA" id="ARBA00004673"/>
    </source>
</evidence>
<keyword evidence="5 13" id="KW-0349">Heme</keyword>
<dbReference type="GO" id="GO:0005743">
    <property type="term" value="C:mitochondrial inner membrane"/>
    <property type="evidence" value="ECO:0007669"/>
    <property type="project" value="UniProtKB-SubCell"/>
</dbReference>
<dbReference type="Gene3D" id="1.25.40.40">
    <property type="entry name" value="Cytochrome c oxidase, subunit Va/VI"/>
    <property type="match status" value="1"/>
</dbReference>
<evidence type="ECO:0000256" key="1">
    <source>
        <dbReference type="ARBA" id="ARBA00004443"/>
    </source>
</evidence>
<evidence type="ECO:0000256" key="11">
    <source>
        <dbReference type="ARBA" id="ARBA00023136"/>
    </source>
</evidence>
<dbReference type="InterPro" id="IPR003204">
    <property type="entry name" value="Cyt_c_oxidase_su5A/6"/>
</dbReference>
<evidence type="ECO:0000256" key="4">
    <source>
        <dbReference type="ARBA" id="ARBA00021968"/>
    </source>
</evidence>
<organism evidence="14 15">
    <name type="scientific">Schistosoma mekongi</name>
    <name type="common">Parasitic worm</name>
    <dbReference type="NCBI Taxonomy" id="38744"/>
    <lineage>
        <taxon>Eukaryota</taxon>
        <taxon>Metazoa</taxon>
        <taxon>Spiralia</taxon>
        <taxon>Lophotrochozoa</taxon>
        <taxon>Platyhelminthes</taxon>
        <taxon>Trematoda</taxon>
        <taxon>Digenea</taxon>
        <taxon>Strigeidida</taxon>
        <taxon>Schistosomatoidea</taxon>
        <taxon>Schistosomatidae</taxon>
        <taxon>Schistosoma</taxon>
    </lineage>
</organism>
<sequence length="151" mass="17364">MIRLAVAKFSKGYSNALPFLCAHQRANHSTNPDYANKSEPYEIFKSRFVKAFDDPKIDGWWARTWMQRLHLEDAVPPPEVVVSGLMACRRLNDIALAIRFIESVKFKCQACKGSWDWLSKEIEPTMKKLGLPTLEQLGYDKPELAIIDYDD</sequence>
<evidence type="ECO:0000313" key="14">
    <source>
        <dbReference type="EMBL" id="KAK4470221.1"/>
    </source>
</evidence>
<keyword evidence="8 13" id="KW-0809">Transit peptide</keyword>
<gene>
    <name evidence="14" type="ORF">MN116_005796</name>
</gene>
<proteinExistence type="inferred from homology"/>
<evidence type="ECO:0000256" key="6">
    <source>
        <dbReference type="ARBA" id="ARBA00022723"/>
    </source>
</evidence>
<evidence type="ECO:0000256" key="12">
    <source>
        <dbReference type="ARBA" id="ARBA00031049"/>
    </source>
</evidence>
<evidence type="ECO:0000313" key="15">
    <source>
        <dbReference type="Proteomes" id="UP001292079"/>
    </source>
</evidence>
<comment type="pathway">
    <text evidence="2 13">Energy metabolism; oxidative phosphorylation.</text>
</comment>
<comment type="similarity">
    <text evidence="3 13">Belongs to the cytochrome c oxidase subunit 5A family.</text>
</comment>
<dbReference type="CDD" id="cd00923">
    <property type="entry name" value="Cyt_c_Oxidase_Va"/>
    <property type="match status" value="1"/>
</dbReference>
<comment type="caution">
    <text evidence="14">The sequence shown here is derived from an EMBL/GenBank/DDBJ whole genome shotgun (WGS) entry which is preliminary data.</text>
</comment>
<comment type="subunit">
    <text evidence="13">Component of the cytochrome c oxidase (complex IV, CIV), a multisubunit enzyme composed of a catalytic core of 3 subunits and several supernumerary subunits. The complex exists as a monomer or a dimer and forms supercomplexes (SCs) in the inner mitochondrial membrane with ubiquinol-cytochrome c oxidoreductase (cytochrome b-c1 complex, complex III, CIII).</text>
</comment>
<comment type="subcellular location">
    <subcellularLocation>
        <location evidence="1 13">Mitochondrion inner membrane</location>
        <topology evidence="1 13">Peripheral membrane protein</topology>
        <orientation evidence="1 13">Matrix side</orientation>
    </subcellularLocation>
</comment>
<protein>
    <recommendedName>
        <fullName evidence="4 13">Cytochrome c oxidase subunit 5A, mitochondrial</fullName>
    </recommendedName>
    <alternativeName>
        <fullName evidence="12 13">Cytochrome c oxidase polypeptide Va</fullName>
    </alternativeName>
</protein>
<evidence type="ECO:0000256" key="3">
    <source>
        <dbReference type="ARBA" id="ARBA00007972"/>
    </source>
</evidence>
<evidence type="ECO:0000256" key="10">
    <source>
        <dbReference type="ARBA" id="ARBA00023128"/>
    </source>
</evidence>
<evidence type="ECO:0000256" key="8">
    <source>
        <dbReference type="ARBA" id="ARBA00022946"/>
    </source>
</evidence>
<dbReference type="PANTHER" id="PTHR14200:SF11">
    <property type="entry name" value="CYTOCHROME C OXIDASE SUBUNIT 5A, MITOCHONDRIAL"/>
    <property type="match status" value="1"/>
</dbReference>
<keyword evidence="10 13" id="KW-0496">Mitochondrion</keyword>
<dbReference type="AlphaFoldDB" id="A0AAE1Z9Z4"/>
<dbReference type="PANTHER" id="PTHR14200">
    <property type="entry name" value="CYTOCHROME C OXIDASE POLYPEPTIDE"/>
    <property type="match status" value="1"/>
</dbReference>
<evidence type="ECO:0000256" key="9">
    <source>
        <dbReference type="ARBA" id="ARBA00023004"/>
    </source>
</evidence>
<keyword evidence="7 13" id="KW-0999">Mitochondrion inner membrane</keyword>
<dbReference type="GO" id="GO:0046872">
    <property type="term" value="F:metal ion binding"/>
    <property type="evidence" value="ECO:0007669"/>
    <property type="project" value="UniProtKB-UniRule"/>
</dbReference>
<dbReference type="InterPro" id="IPR036545">
    <property type="entry name" value="Cyt_c_oxidase_su5A/6_sf"/>
</dbReference>
<keyword evidence="6 13" id="KW-0479">Metal-binding</keyword>
<comment type="function">
    <text evidence="13">Component of the cytochrome c oxidase, the last enzyme in the mitochondrial electron transport chain which drives oxidative phosphorylation. The respiratory chain contains 3 multisubunit complexes succinate dehydrogenase (complex II, CII), ubiquinol-cytochrome c oxidoreductase (cytochrome b-c1 complex, complex III, CIII) and cytochrome c oxidase (complex IV, CIV), that cooperate to transfer electrons derived from NADH and succinate to molecular oxygen, creating an electrochemical gradient over the inner membrane that drives transmembrane transport and the ATP synthase. Cytochrome c oxidase is the component of the respiratory chain that catalyzes the reduction of oxygen to water. Electrons originating from reduced cytochrome c in the intermembrane space (IMS) are transferred via the dinuclear copper A center (CU(A)) of subunit 2 and heme A of subunit 1 to the active site in subunit 1, a binuclear center (BNC) formed by heme A3 and copper B (CU(B)). The BNC reduces molecular oxygen to 2 water molecules using 4 electrons from cytochrome c in the IMS and 4 protons from the mitochondrial matrix.</text>
</comment>
<keyword evidence="9 13" id="KW-0408">Iron</keyword>
<evidence type="ECO:0000256" key="5">
    <source>
        <dbReference type="ARBA" id="ARBA00022617"/>
    </source>
</evidence>
<keyword evidence="11 13" id="KW-0472">Membrane</keyword>
<dbReference type="SUPFAM" id="SSF48479">
    <property type="entry name" value="Cytochrome c oxidase subunit E"/>
    <property type="match status" value="1"/>
</dbReference>
<dbReference type="GO" id="GO:0045277">
    <property type="term" value="C:respiratory chain complex IV"/>
    <property type="evidence" value="ECO:0007669"/>
    <property type="project" value="UniProtKB-UniRule"/>
</dbReference>
<reference evidence="14" key="2">
    <citation type="journal article" date="2023" name="Infect Dis Poverty">
        <title>Chromosome-scale genome of the human blood fluke Schistosoma mekongi and its implications for public health.</title>
        <authorList>
            <person name="Zhou M."/>
            <person name="Xu L."/>
            <person name="Xu D."/>
            <person name="Chen W."/>
            <person name="Khan J."/>
            <person name="Hu Y."/>
            <person name="Huang H."/>
            <person name="Wei H."/>
            <person name="Zhang Y."/>
            <person name="Chusongsang P."/>
            <person name="Tanasarnprasert K."/>
            <person name="Hu X."/>
            <person name="Limpanont Y."/>
            <person name="Lv Z."/>
        </authorList>
    </citation>
    <scope>NUCLEOTIDE SEQUENCE</scope>
    <source>
        <strain evidence="14">LV_2022a</strain>
    </source>
</reference>
<name>A0AAE1Z9Z4_SCHME</name>
<reference evidence="14" key="1">
    <citation type="submission" date="2022-04" db="EMBL/GenBank/DDBJ databases">
        <authorList>
            <person name="Xu L."/>
            <person name="Lv Z."/>
        </authorList>
    </citation>
    <scope>NUCLEOTIDE SEQUENCE</scope>
    <source>
        <strain evidence="14">LV_2022a</strain>
    </source>
</reference>
<dbReference type="Proteomes" id="UP001292079">
    <property type="component" value="Unassembled WGS sequence"/>
</dbReference>
<dbReference type="GO" id="GO:0006123">
    <property type="term" value="P:mitochondrial electron transport, cytochrome c to oxygen"/>
    <property type="evidence" value="ECO:0007669"/>
    <property type="project" value="UniProtKB-UniRule"/>
</dbReference>
<evidence type="ECO:0000256" key="13">
    <source>
        <dbReference type="RuleBase" id="RU368103"/>
    </source>
</evidence>
<accession>A0AAE1Z9Z4</accession>
<keyword evidence="15" id="KW-1185">Reference proteome</keyword>
<dbReference type="Pfam" id="PF02284">
    <property type="entry name" value="COX5A"/>
    <property type="match status" value="1"/>
</dbReference>
<evidence type="ECO:0000256" key="7">
    <source>
        <dbReference type="ARBA" id="ARBA00022792"/>
    </source>
</evidence>